<name>A0A086XSI7_9RHOB</name>
<dbReference type="Pfam" id="PF10002">
    <property type="entry name" value="DUF2243"/>
    <property type="match status" value="1"/>
</dbReference>
<keyword evidence="1" id="KW-0812">Transmembrane</keyword>
<feature type="transmembrane region" description="Helical" evidence="1">
    <location>
        <begin position="15"/>
        <end position="38"/>
    </location>
</feature>
<sequence>RHAEFCNNADWNANVWFLIMTDGVFHLAMFAALIIALWMLWRGDVRPERLAANTLIGFGSWHVFDAVLSHGVLGIHRIKDAAANPLLWDLGWVAAFGFVPIALGLLALRRPPPPMRGIRILLLMAAVGMGALNAVPIVEPKGPVIVAFAPNTSFASITRAAEAVGANLITTDASGGVWALDMPEDAEWWRLYLHGAVMVGRGPAAGCLAWTEA</sequence>
<evidence type="ECO:0000313" key="3">
    <source>
        <dbReference type="Proteomes" id="UP000028826"/>
    </source>
</evidence>
<gene>
    <name evidence="2" type="ORF">CN97_11535</name>
</gene>
<keyword evidence="1" id="KW-0472">Membrane</keyword>
<feature type="transmembrane region" description="Helical" evidence="1">
    <location>
        <begin position="50"/>
        <end position="70"/>
    </location>
</feature>
<protein>
    <submittedName>
        <fullName evidence="2">Membrane protein</fullName>
    </submittedName>
</protein>
<evidence type="ECO:0000313" key="2">
    <source>
        <dbReference type="EMBL" id="KFI24987.1"/>
    </source>
</evidence>
<reference evidence="2 3" key="1">
    <citation type="submission" date="2014-03" db="EMBL/GenBank/DDBJ databases">
        <title>Genome of Haematobacter massiliensis CCUG 47968.</title>
        <authorList>
            <person name="Wang D."/>
            <person name="Wang G."/>
        </authorList>
    </citation>
    <scope>NUCLEOTIDE SEQUENCE [LARGE SCALE GENOMIC DNA]</scope>
    <source>
        <strain evidence="2 3">CCUG 47968</strain>
    </source>
</reference>
<organism evidence="2 3">
    <name type="scientific">Haematobacter massiliensis</name>
    <dbReference type="NCBI Taxonomy" id="195105"/>
    <lineage>
        <taxon>Bacteria</taxon>
        <taxon>Pseudomonadati</taxon>
        <taxon>Pseudomonadota</taxon>
        <taxon>Alphaproteobacteria</taxon>
        <taxon>Rhodobacterales</taxon>
        <taxon>Paracoccaceae</taxon>
        <taxon>Haematobacter</taxon>
    </lineage>
</organism>
<keyword evidence="1" id="KW-1133">Transmembrane helix</keyword>
<feature type="transmembrane region" description="Helical" evidence="1">
    <location>
        <begin position="90"/>
        <end position="108"/>
    </location>
</feature>
<dbReference type="AlphaFoldDB" id="A0A086XSI7"/>
<dbReference type="OrthoDB" id="5190099at2"/>
<evidence type="ECO:0000256" key="1">
    <source>
        <dbReference type="SAM" id="Phobius"/>
    </source>
</evidence>
<comment type="caution">
    <text evidence="2">The sequence shown here is derived from an EMBL/GenBank/DDBJ whole genome shotgun (WGS) entry which is preliminary data.</text>
</comment>
<dbReference type="InterPro" id="IPR018719">
    <property type="entry name" value="DUF2243_membrane"/>
</dbReference>
<accession>A0A086XSI7</accession>
<feature type="transmembrane region" description="Helical" evidence="1">
    <location>
        <begin position="120"/>
        <end position="138"/>
    </location>
</feature>
<dbReference type="Proteomes" id="UP000028826">
    <property type="component" value="Unassembled WGS sequence"/>
</dbReference>
<dbReference type="eggNOG" id="COG4329">
    <property type="taxonomic scope" value="Bacteria"/>
</dbReference>
<dbReference type="EMBL" id="JGYG01000032">
    <property type="protein sequence ID" value="KFI24987.1"/>
    <property type="molecule type" value="Genomic_DNA"/>
</dbReference>
<keyword evidence="3" id="KW-1185">Reference proteome</keyword>
<feature type="non-terminal residue" evidence="2">
    <location>
        <position position="1"/>
    </location>
</feature>
<proteinExistence type="predicted"/>
<dbReference type="RefSeq" id="WP_051911493.1">
    <property type="nucleotide sequence ID" value="NZ_JGYG01000032.1"/>
</dbReference>